<proteinExistence type="predicted"/>
<gene>
    <name evidence="2" type="ORF">Hamer_G025567</name>
</gene>
<dbReference type="Proteomes" id="UP000747542">
    <property type="component" value="Unassembled WGS sequence"/>
</dbReference>
<keyword evidence="3" id="KW-1185">Reference proteome</keyword>
<dbReference type="EMBL" id="JAHLQT010022132">
    <property type="protein sequence ID" value="KAG7166883.1"/>
    <property type="molecule type" value="Genomic_DNA"/>
</dbReference>
<name>A0A8J5MWW1_HOMAM</name>
<organism evidence="2 3">
    <name type="scientific">Homarus americanus</name>
    <name type="common">American lobster</name>
    <dbReference type="NCBI Taxonomy" id="6706"/>
    <lineage>
        <taxon>Eukaryota</taxon>
        <taxon>Metazoa</taxon>
        <taxon>Ecdysozoa</taxon>
        <taxon>Arthropoda</taxon>
        <taxon>Crustacea</taxon>
        <taxon>Multicrustacea</taxon>
        <taxon>Malacostraca</taxon>
        <taxon>Eumalacostraca</taxon>
        <taxon>Eucarida</taxon>
        <taxon>Decapoda</taxon>
        <taxon>Pleocyemata</taxon>
        <taxon>Astacidea</taxon>
        <taxon>Nephropoidea</taxon>
        <taxon>Nephropidae</taxon>
        <taxon>Homarus</taxon>
    </lineage>
</organism>
<feature type="region of interest" description="Disordered" evidence="1">
    <location>
        <begin position="34"/>
        <end position="104"/>
    </location>
</feature>
<evidence type="ECO:0000313" key="2">
    <source>
        <dbReference type="EMBL" id="KAG7166883.1"/>
    </source>
</evidence>
<evidence type="ECO:0000313" key="3">
    <source>
        <dbReference type="Proteomes" id="UP000747542"/>
    </source>
</evidence>
<sequence>MTKCVFPETRGRNHQDSQVPKLWKEISRLSTSCLERERADESCNGKSSTTKQNRSTSGTFRVGSAATEYSQPNTHSAPTVRVPSCTSSTRLQDKIGTPGQNQSMQETMTNQWTRQHSSGHSSLAVKRTELLSIGGEHHIAWDTATFRRPPN</sequence>
<feature type="compositionally biased region" description="Polar residues" evidence="1">
    <location>
        <begin position="67"/>
        <end position="77"/>
    </location>
</feature>
<dbReference type="AlphaFoldDB" id="A0A8J5MWW1"/>
<feature type="compositionally biased region" description="Basic and acidic residues" evidence="1">
    <location>
        <begin position="34"/>
        <end position="43"/>
    </location>
</feature>
<evidence type="ECO:0000256" key="1">
    <source>
        <dbReference type="SAM" id="MobiDB-lite"/>
    </source>
</evidence>
<reference evidence="2" key="1">
    <citation type="journal article" date="2021" name="Sci. Adv.">
        <title>The American lobster genome reveals insights on longevity, neural, and immune adaptations.</title>
        <authorList>
            <person name="Polinski J.M."/>
            <person name="Zimin A.V."/>
            <person name="Clark K.F."/>
            <person name="Kohn A.B."/>
            <person name="Sadowski N."/>
            <person name="Timp W."/>
            <person name="Ptitsyn A."/>
            <person name="Khanna P."/>
            <person name="Romanova D.Y."/>
            <person name="Williams P."/>
            <person name="Greenwood S.J."/>
            <person name="Moroz L.L."/>
            <person name="Walt D.R."/>
            <person name="Bodnar A.G."/>
        </authorList>
    </citation>
    <scope>NUCLEOTIDE SEQUENCE</scope>
    <source>
        <strain evidence="2">GMGI-L3</strain>
    </source>
</reference>
<protein>
    <submittedName>
        <fullName evidence="2">Uncharacterized protein</fullName>
    </submittedName>
</protein>
<accession>A0A8J5MWW1</accession>
<feature type="region of interest" description="Disordered" evidence="1">
    <location>
        <begin position="1"/>
        <end position="20"/>
    </location>
</feature>
<feature type="compositionally biased region" description="Polar residues" evidence="1">
    <location>
        <begin position="44"/>
        <end position="59"/>
    </location>
</feature>
<comment type="caution">
    <text evidence="2">The sequence shown here is derived from an EMBL/GenBank/DDBJ whole genome shotgun (WGS) entry which is preliminary data.</text>
</comment>